<feature type="transmembrane region" description="Helical" evidence="1">
    <location>
        <begin position="71"/>
        <end position="93"/>
    </location>
</feature>
<proteinExistence type="predicted"/>
<name>A0ABV3SBW5_9HYPH</name>
<evidence type="ECO:0000256" key="1">
    <source>
        <dbReference type="SAM" id="Phobius"/>
    </source>
</evidence>
<accession>A0ABV3SBW5</accession>
<reference evidence="2 3" key="1">
    <citation type="submission" date="2024-05" db="EMBL/GenBank/DDBJ databases">
        <authorList>
            <person name="Jiang F."/>
        </authorList>
    </citation>
    <scope>NUCLEOTIDE SEQUENCE [LARGE SCALE GENOMIC DNA]</scope>
    <source>
        <strain evidence="2 3">LZ166</strain>
    </source>
</reference>
<dbReference type="InterPro" id="IPR018692">
    <property type="entry name" value="DUF2189"/>
</dbReference>
<dbReference type="Pfam" id="PF09955">
    <property type="entry name" value="DUF2189"/>
    <property type="match status" value="1"/>
</dbReference>
<keyword evidence="1" id="KW-1133">Transmembrane helix</keyword>
<comment type="caution">
    <text evidence="2">The sequence shown here is derived from an EMBL/GenBank/DDBJ whole genome shotgun (WGS) entry which is preliminary data.</text>
</comment>
<evidence type="ECO:0000313" key="2">
    <source>
        <dbReference type="EMBL" id="MEX0404232.1"/>
    </source>
</evidence>
<keyword evidence="1" id="KW-0812">Transmembrane</keyword>
<feature type="transmembrane region" description="Helical" evidence="1">
    <location>
        <begin position="221"/>
        <end position="249"/>
    </location>
</feature>
<sequence length="284" mass="30478">MAAFHVYADAHGVTTRLEVRHITTDDVFDALRRGLEDFREKPSHYAFVGLIYPIMGFVLITWSSGGNAVELIYPLITGFALLGPLAAIGLYEISRRREYGLDTSWRHAFDVRFSPALPSILAVAFILLALFLAWVMTAQAIHASLYGDAGPGTLGGFVADVLSTERGWMLILVGNAVGFVFALVVLLTVIALPLLLDRDVGAYSALETSARAVLSNPGPMLLWGVIVAACLAIGSLPLLAGLIVVVPILGHATWHLYRKLVEAPDASLRQLPVAPKPGDAQPAT</sequence>
<evidence type="ECO:0000313" key="3">
    <source>
        <dbReference type="Proteomes" id="UP001556692"/>
    </source>
</evidence>
<gene>
    <name evidence="2" type="ORF">ABGN05_00990</name>
</gene>
<dbReference type="RefSeq" id="WP_367952128.1">
    <property type="nucleotide sequence ID" value="NZ_JBDPGJ010000001.1"/>
</dbReference>
<feature type="transmembrane region" description="Helical" evidence="1">
    <location>
        <begin position="113"/>
        <end position="137"/>
    </location>
</feature>
<organism evidence="2 3">
    <name type="scientific">Aquibium pacificus</name>
    <dbReference type="NCBI Taxonomy" id="3153579"/>
    <lineage>
        <taxon>Bacteria</taxon>
        <taxon>Pseudomonadati</taxon>
        <taxon>Pseudomonadota</taxon>
        <taxon>Alphaproteobacteria</taxon>
        <taxon>Hyphomicrobiales</taxon>
        <taxon>Phyllobacteriaceae</taxon>
        <taxon>Aquibium</taxon>
    </lineage>
</organism>
<protein>
    <submittedName>
        <fullName evidence="2">DUF2189 domain-containing protein</fullName>
    </submittedName>
</protein>
<keyword evidence="1" id="KW-0472">Membrane</keyword>
<keyword evidence="3" id="KW-1185">Reference proteome</keyword>
<feature type="transmembrane region" description="Helical" evidence="1">
    <location>
        <begin position="169"/>
        <end position="196"/>
    </location>
</feature>
<feature type="transmembrane region" description="Helical" evidence="1">
    <location>
        <begin position="45"/>
        <end position="65"/>
    </location>
</feature>
<dbReference type="EMBL" id="JBDPGJ010000001">
    <property type="protein sequence ID" value="MEX0404232.1"/>
    <property type="molecule type" value="Genomic_DNA"/>
</dbReference>
<dbReference type="Proteomes" id="UP001556692">
    <property type="component" value="Unassembled WGS sequence"/>
</dbReference>